<organism evidence="1 2">
    <name type="scientific">Suillus placidus</name>
    <dbReference type="NCBI Taxonomy" id="48579"/>
    <lineage>
        <taxon>Eukaryota</taxon>
        <taxon>Fungi</taxon>
        <taxon>Dikarya</taxon>
        <taxon>Basidiomycota</taxon>
        <taxon>Agaricomycotina</taxon>
        <taxon>Agaricomycetes</taxon>
        <taxon>Agaricomycetidae</taxon>
        <taxon>Boletales</taxon>
        <taxon>Suillineae</taxon>
        <taxon>Suillaceae</taxon>
        <taxon>Suillus</taxon>
    </lineage>
</organism>
<evidence type="ECO:0000313" key="2">
    <source>
        <dbReference type="Proteomes" id="UP000714275"/>
    </source>
</evidence>
<name>A0A9P7D6K9_9AGAM</name>
<dbReference type="Proteomes" id="UP000714275">
    <property type="component" value="Unassembled WGS sequence"/>
</dbReference>
<dbReference type="OrthoDB" id="3270319at2759"/>
<comment type="caution">
    <text evidence="1">The sequence shown here is derived from an EMBL/GenBank/DDBJ whole genome shotgun (WGS) entry which is preliminary data.</text>
</comment>
<accession>A0A9P7D6K9</accession>
<sequence length="383" mass="43252">MFYASYPMLAPLWYQRWRLSRLLGSMEIINYAPVGFRQDRTGHRTDKCAGGSMSPKVQNVGSDVESVGERWRWIILYTTLHTHYIHQSFCMMNAKFEPICSELQPQPDIQFQSQLPFQHKTNINHHKINITHCKTNTRKTNITRPKTSTYPKTNITHPKTNTIRPKNNTTCLKKNTMHPKNNYGRTTTSYRSSRRASIHHLKTSCTKAKVLDPCIKSLTCMVIELHTLQTVALVLAPVPQPTPVPSEMKTTVQKFHSDLKQKEVIVYNIVELGTMDVLMVHHGEGKGNMLGQFLAANKGIVKSIKSTVASHVYIEDNDNDNIQIIETPAVTLGLSKPCKKATKGGKNTGDKDGEILDLDNIVLNDDEEEKKDGVTGYTTCFSL</sequence>
<gene>
    <name evidence="1" type="ORF">EV702DRAFT_1042596</name>
</gene>
<reference evidence="1" key="1">
    <citation type="journal article" date="2020" name="New Phytol.">
        <title>Comparative genomics reveals dynamic genome evolution in host specialist ectomycorrhizal fungi.</title>
        <authorList>
            <person name="Lofgren L.A."/>
            <person name="Nguyen N.H."/>
            <person name="Vilgalys R."/>
            <person name="Ruytinx J."/>
            <person name="Liao H.L."/>
            <person name="Branco S."/>
            <person name="Kuo A."/>
            <person name="LaButti K."/>
            <person name="Lipzen A."/>
            <person name="Andreopoulos W."/>
            <person name="Pangilinan J."/>
            <person name="Riley R."/>
            <person name="Hundley H."/>
            <person name="Na H."/>
            <person name="Barry K."/>
            <person name="Grigoriev I.V."/>
            <person name="Stajich J.E."/>
            <person name="Kennedy P.G."/>
        </authorList>
    </citation>
    <scope>NUCLEOTIDE SEQUENCE</scope>
    <source>
        <strain evidence="1">DOB743</strain>
    </source>
</reference>
<keyword evidence="2" id="KW-1185">Reference proteome</keyword>
<evidence type="ECO:0000313" key="1">
    <source>
        <dbReference type="EMBL" id="KAG1780887.1"/>
    </source>
</evidence>
<protein>
    <submittedName>
        <fullName evidence="1">Uncharacterized protein</fullName>
    </submittedName>
</protein>
<dbReference type="EMBL" id="JABBWD010000007">
    <property type="protein sequence ID" value="KAG1780887.1"/>
    <property type="molecule type" value="Genomic_DNA"/>
</dbReference>
<dbReference type="AlphaFoldDB" id="A0A9P7D6K9"/>
<proteinExistence type="predicted"/>